<proteinExistence type="inferred from homology"/>
<comment type="catalytic activity">
    <reaction evidence="10">
        <text>fluoride(in) = fluoride(out)</text>
        <dbReference type="Rhea" id="RHEA:76159"/>
        <dbReference type="ChEBI" id="CHEBI:17051"/>
    </reaction>
    <physiologicalReaction direction="left-to-right" evidence="10">
        <dbReference type="Rhea" id="RHEA:76160"/>
    </physiologicalReaction>
</comment>
<dbReference type="Pfam" id="PF02537">
    <property type="entry name" value="CRCB"/>
    <property type="match status" value="1"/>
</dbReference>
<dbReference type="RefSeq" id="WP_027952736.1">
    <property type="nucleotide sequence ID" value="NZ_JADU01000031.1"/>
</dbReference>
<evidence type="ECO:0000256" key="3">
    <source>
        <dbReference type="ARBA" id="ARBA00022519"/>
    </source>
</evidence>
<keyword evidence="4 11" id="KW-0812">Transmembrane</keyword>
<dbReference type="NCBIfam" id="TIGR00494">
    <property type="entry name" value="crcB"/>
    <property type="match status" value="1"/>
</dbReference>
<protein>
    <recommendedName>
        <fullName evidence="11">Fluoride-specific ion channel FluC</fullName>
    </recommendedName>
</protein>
<gene>
    <name evidence="11 12" type="primary">crcB</name>
    <name evidence="11" type="synonym">fluC</name>
    <name evidence="12" type="ORF">ACFFK8_07645</name>
</gene>
<keyword evidence="11" id="KW-0813">Transport</keyword>
<evidence type="ECO:0000256" key="11">
    <source>
        <dbReference type="HAMAP-Rule" id="MF_00454"/>
    </source>
</evidence>
<sequence length="125" mass="13179">MFKDFLLVGTGSFLGGGMRLLVSRLLAAWVPTPFPLGTFTVNVLGCLLIGFFSGLPVGSGHLSPAARLLLTTGFCGGFTTFSTFMSEHTALVKDGQYFYLAFYLLGSLALGLVAVLAGHQLAKLV</sequence>
<feature type="transmembrane region" description="Helical" evidence="11">
    <location>
        <begin position="97"/>
        <end position="117"/>
    </location>
</feature>
<feature type="transmembrane region" description="Helical" evidence="11">
    <location>
        <begin position="37"/>
        <end position="58"/>
    </location>
</feature>
<keyword evidence="8 11" id="KW-0407">Ion channel</keyword>
<keyword evidence="6 11" id="KW-0406">Ion transport</keyword>
<dbReference type="InterPro" id="IPR003691">
    <property type="entry name" value="FluC"/>
</dbReference>
<dbReference type="HAMAP" id="MF_00454">
    <property type="entry name" value="FluC"/>
    <property type="match status" value="1"/>
</dbReference>
<evidence type="ECO:0000256" key="8">
    <source>
        <dbReference type="ARBA" id="ARBA00023303"/>
    </source>
</evidence>
<comment type="function">
    <text evidence="11">Fluoride-specific ion channel. Important for reducing fluoride concentration in the cell, thus reducing its toxicity.</text>
</comment>
<keyword evidence="7 11" id="KW-0472">Membrane</keyword>
<dbReference type="EMBL" id="JBHLZF010000002">
    <property type="protein sequence ID" value="MFB9897674.1"/>
    <property type="molecule type" value="Genomic_DNA"/>
</dbReference>
<comment type="subcellular location">
    <subcellularLocation>
        <location evidence="1 11">Cell membrane</location>
        <topology evidence="1 11">Multi-pass membrane protein</topology>
    </subcellularLocation>
</comment>
<organism evidence="12 13">
    <name type="scientific">Hallella seregens ATCC 51272</name>
    <dbReference type="NCBI Taxonomy" id="1336250"/>
    <lineage>
        <taxon>Bacteria</taxon>
        <taxon>Pseudomonadati</taxon>
        <taxon>Bacteroidota</taxon>
        <taxon>Bacteroidia</taxon>
        <taxon>Bacteroidales</taxon>
        <taxon>Prevotellaceae</taxon>
        <taxon>Hallella</taxon>
    </lineage>
</organism>
<evidence type="ECO:0000313" key="12">
    <source>
        <dbReference type="EMBL" id="MFB9897674.1"/>
    </source>
</evidence>
<evidence type="ECO:0000256" key="7">
    <source>
        <dbReference type="ARBA" id="ARBA00023136"/>
    </source>
</evidence>
<accession>A0ABV5ZJZ2</accession>
<keyword evidence="2 11" id="KW-1003">Cell membrane</keyword>
<dbReference type="PANTHER" id="PTHR28259">
    <property type="entry name" value="FLUORIDE EXPORT PROTEIN 1-RELATED"/>
    <property type="match status" value="1"/>
</dbReference>
<evidence type="ECO:0000313" key="13">
    <source>
        <dbReference type="Proteomes" id="UP001589688"/>
    </source>
</evidence>
<evidence type="ECO:0000256" key="1">
    <source>
        <dbReference type="ARBA" id="ARBA00004651"/>
    </source>
</evidence>
<comment type="activity regulation">
    <text evidence="11">Na(+) is not transported, but it plays an essential structural role and its presence is essential for fluoride channel function.</text>
</comment>
<keyword evidence="13" id="KW-1185">Reference proteome</keyword>
<evidence type="ECO:0000256" key="4">
    <source>
        <dbReference type="ARBA" id="ARBA00022692"/>
    </source>
</evidence>
<keyword evidence="11" id="KW-0915">Sodium</keyword>
<feature type="binding site" evidence="11">
    <location>
        <position position="76"/>
    </location>
    <ligand>
        <name>Na(+)</name>
        <dbReference type="ChEBI" id="CHEBI:29101"/>
        <note>structural</note>
    </ligand>
</feature>
<evidence type="ECO:0000256" key="9">
    <source>
        <dbReference type="ARBA" id="ARBA00035120"/>
    </source>
</evidence>
<evidence type="ECO:0000256" key="10">
    <source>
        <dbReference type="ARBA" id="ARBA00035585"/>
    </source>
</evidence>
<name>A0ABV5ZJZ2_9BACT</name>
<evidence type="ECO:0000256" key="6">
    <source>
        <dbReference type="ARBA" id="ARBA00023065"/>
    </source>
</evidence>
<reference evidence="12 13" key="1">
    <citation type="submission" date="2024-09" db="EMBL/GenBank/DDBJ databases">
        <authorList>
            <person name="Sun Q."/>
            <person name="Mori K."/>
        </authorList>
    </citation>
    <scope>NUCLEOTIDE SEQUENCE [LARGE SCALE GENOMIC DNA]</scope>
    <source>
        <strain evidence="12 13">ATCC 51272</strain>
    </source>
</reference>
<feature type="transmembrane region" description="Helical" evidence="11">
    <location>
        <begin position="65"/>
        <end position="85"/>
    </location>
</feature>
<feature type="binding site" evidence="11">
    <location>
        <position position="79"/>
    </location>
    <ligand>
        <name>Na(+)</name>
        <dbReference type="ChEBI" id="CHEBI:29101"/>
        <note>structural</note>
    </ligand>
</feature>
<keyword evidence="11" id="KW-0479">Metal-binding</keyword>
<dbReference type="PANTHER" id="PTHR28259:SF1">
    <property type="entry name" value="FLUORIDE EXPORT PROTEIN 1-RELATED"/>
    <property type="match status" value="1"/>
</dbReference>
<evidence type="ECO:0000256" key="2">
    <source>
        <dbReference type="ARBA" id="ARBA00022475"/>
    </source>
</evidence>
<evidence type="ECO:0000256" key="5">
    <source>
        <dbReference type="ARBA" id="ARBA00022989"/>
    </source>
</evidence>
<dbReference type="Proteomes" id="UP001589688">
    <property type="component" value="Unassembled WGS sequence"/>
</dbReference>
<keyword evidence="5 11" id="KW-1133">Transmembrane helix</keyword>
<comment type="caution">
    <text evidence="12">The sequence shown here is derived from an EMBL/GenBank/DDBJ whole genome shotgun (WGS) entry which is preliminary data.</text>
</comment>
<keyword evidence="3" id="KW-0997">Cell inner membrane</keyword>
<comment type="similarity">
    <text evidence="9 11">Belongs to the fluoride channel Fluc/FEX (TC 1.A.43) family.</text>
</comment>